<protein>
    <submittedName>
        <fullName evidence="8">Radical SAM domain-containing protein</fullName>
    </submittedName>
</protein>
<dbReference type="AlphaFoldDB" id="K1TKB6"/>
<name>K1TKB6_9ZZZZ</name>
<evidence type="ECO:0000256" key="6">
    <source>
        <dbReference type="ARBA" id="ARBA00023014"/>
    </source>
</evidence>
<dbReference type="InterPro" id="IPR007197">
    <property type="entry name" value="rSAM"/>
</dbReference>
<evidence type="ECO:0000256" key="2">
    <source>
        <dbReference type="ARBA" id="ARBA00022485"/>
    </source>
</evidence>
<comment type="caution">
    <text evidence="8">The sequence shown here is derived from an EMBL/GenBank/DDBJ whole genome shotgun (WGS) entry which is preliminary data.</text>
</comment>
<feature type="domain" description="Radical SAM core" evidence="7">
    <location>
        <begin position="1"/>
        <end position="143"/>
    </location>
</feature>
<evidence type="ECO:0000256" key="4">
    <source>
        <dbReference type="ARBA" id="ARBA00022723"/>
    </source>
</evidence>
<dbReference type="Gene3D" id="3.80.30.20">
    <property type="entry name" value="tm_1862 like domain"/>
    <property type="match status" value="1"/>
</dbReference>
<dbReference type="SUPFAM" id="SSF102114">
    <property type="entry name" value="Radical SAM enzymes"/>
    <property type="match status" value="1"/>
</dbReference>
<dbReference type="PROSITE" id="PS51918">
    <property type="entry name" value="RADICAL_SAM"/>
    <property type="match status" value="1"/>
</dbReference>
<gene>
    <name evidence="8" type="ORF">OBE_05778</name>
</gene>
<keyword evidence="3" id="KW-0949">S-adenosyl-L-methionine</keyword>
<dbReference type="GO" id="GO:0046872">
    <property type="term" value="F:metal ion binding"/>
    <property type="evidence" value="ECO:0007669"/>
    <property type="project" value="UniProtKB-KW"/>
</dbReference>
<keyword evidence="2" id="KW-0004">4Fe-4S</keyword>
<dbReference type="InterPro" id="IPR006638">
    <property type="entry name" value="Elp3/MiaA/NifB-like_rSAM"/>
</dbReference>
<keyword evidence="4" id="KW-0479">Metal-binding</keyword>
<evidence type="ECO:0000313" key="8">
    <source>
        <dbReference type="EMBL" id="EKC66755.1"/>
    </source>
</evidence>
<comment type="cofactor">
    <cofactor evidence="1">
        <name>[4Fe-4S] cluster</name>
        <dbReference type="ChEBI" id="CHEBI:49883"/>
    </cofactor>
</comment>
<dbReference type="InterPro" id="IPR039661">
    <property type="entry name" value="ELP3"/>
</dbReference>
<dbReference type="PANTHER" id="PTHR11135">
    <property type="entry name" value="HISTONE ACETYLTRANSFERASE-RELATED"/>
    <property type="match status" value="1"/>
</dbReference>
<dbReference type="GO" id="GO:0002926">
    <property type="term" value="P:tRNA wobble base 5-methoxycarbonylmethyl-2-thiouridinylation"/>
    <property type="evidence" value="ECO:0007669"/>
    <property type="project" value="TreeGrafter"/>
</dbReference>
<evidence type="ECO:0000256" key="5">
    <source>
        <dbReference type="ARBA" id="ARBA00023004"/>
    </source>
</evidence>
<reference evidence="8" key="1">
    <citation type="journal article" date="2013" name="Environ. Microbiol.">
        <title>Microbiota from the distal guts of lean and obese adolescents exhibit partial functional redundancy besides clear differences in community structure.</title>
        <authorList>
            <person name="Ferrer M."/>
            <person name="Ruiz A."/>
            <person name="Lanza F."/>
            <person name="Haange S.B."/>
            <person name="Oberbach A."/>
            <person name="Till H."/>
            <person name="Bargiela R."/>
            <person name="Campoy C."/>
            <person name="Segura M.T."/>
            <person name="Richter M."/>
            <person name="von Bergen M."/>
            <person name="Seifert J."/>
            <person name="Suarez A."/>
        </authorList>
    </citation>
    <scope>NUCLEOTIDE SEQUENCE</scope>
</reference>
<evidence type="ECO:0000259" key="7">
    <source>
        <dbReference type="PROSITE" id="PS51918"/>
    </source>
</evidence>
<dbReference type="GO" id="GO:0003824">
    <property type="term" value="F:catalytic activity"/>
    <property type="evidence" value="ECO:0007669"/>
    <property type="project" value="InterPro"/>
</dbReference>
<dbReference type="InterPro" id="IPR023404">
    <property type="entry name" value="rSAM_horseshoe"/>
</dbReference>
<sequence>MVSLLEAAKPYIDGGYFGGIRISTRPDAIDDERLEILKKYHVTSIELGAQSMDDSVLKINRRGHTAKDVENASRLIKSYGFSLGLQMMTGLMGDTDEKCIKTAERLIALSPDTVRIYPTIVLENTPLADCLRDGSYKAETLDE</sequence>
<keyword evidence="6" id="KW-0411">Iron-sulfur</keyword>
<keyword evidence="5" id="KW-0408">Iron</keyword>
<accession>K1TKB6</accession>
<dbReference type="GO" id="GO:0051539">
    <property type="term" value="F:4 iron, 4 sulfur cluster binding"/>
    <property type="evidence" value="ECO:0007669"/>
    <property type="project" value="UniProtKB-KW"/>
</dbReference>
<dbReference type="InterPro" id="IPR058240">
    <property type="entry name" value="rSAM_sf"/>
</dbReference>
<evidence type="ECO:0000256" key="3">
    <source>
        <dbReference type="ARBA" id="ARBA00022691"/>
    </source>
</evidence>
<evidence type="ECO:0000256" key="1">
    <source>
        <dbReference type="ARBA" id="ARBA00001966"/>
    </source>
</evidence>
<dbReference type="GO" id="GO:0005737">
    <property type="term" value="C:cytoplasm"/>
    <property type="evidence" value="ECO:0007669"/>
    <property type="project" value="TreeGrafter"/>
</dbReference>
<dbReference type="EMBL" id="AJWZ01003971">
    <property type="protein sequence ID" value="EKC66755.1"/>
    <property type="molecule type" value="Genomic_DNA"/>
</dbReference>
<organism evidence="8">
    <name type="scientific">human gut metagenome</name>
    <dbReference type="NCBI Taxonomy" id="408170"/>
    <lineage>
        <taxon>unclassified sequences</taxon>
        <taxon>metagenomes</taxon>
        <taxon>organismal metagenomes</taxon>
    </lineage>
</organism>
<proteinExistence type="predicted"/>
<dbReference type="PANTHER" id="PTHR11135:SF0">
    <property type="entry name" value="ELONGATOR COMPLEX PROTEIN 3"/>
    <property type="match status" value="1"/>
</dbReference>
<dbReference type="Pfam" id="PF04055">
    <property type="entry name" value="Radical_SAM"/>
    <property type="match status" value="1"/>
</dbReference>
<dbReference type="SMART" id="SM00729">
    <property type="entry name" value="Elp3"/>
    <property type="match status" value="1"/>
</dbReference>